<dbReference type="PANTHER" id="PTHR34408">
    <property type="entry name" value="FAMILY PROTEIN, PUTATIVE-RELATED"/>
    <property type="match status" value="1"/>
</dbReference>
<dbReference type="InterPro" id="IPR036366">
    <property type="entry name" value="PGBDSf"/>
</dbReference>
<dbReference type="PANTHER" id="PTHR34408:SF1">
    <property type="entry name" value="GLYCOSYL HYDROLASE FAMILY 19 DOMAIN-CONTAINING PROTEIN HI_1415"/>
    <property type="match status" value="1"/>
</dbReference>
<dbReference type="InterPro" id="IPR023346">
    <property type="entry name" value="Lysozyme-like_dom_sf"/>
</dbReference>
<dbReference type="EMBL" id="LR796789">
    <property type="protein sequence ID" value="CAB4166167.1"/>
    <property type="molecule type" value="Genomic_DNA"/>
</dbReference>
<evidence type="ECO:0000313" key="2">
    <source>
        <dbReference type="EMBL" id="CAB4166167.1"/>
    </source>
</evidence>
<organism evidence="2">
    <name type="scientific">uncultured Caudovirales phage</name>
    <dbReference type="NCBI Taxonomy" id="2100421"/>
    <lineage>
        <taxon>Viruses</taxon>
        <taxon>Duplodnaviria</taxon>
        <taxon>Heunggongvirae</taxon>
        <taxon>Uroviricota</taxon>
        <taxon>Caudoviricetes</taxon>
        <taxon>Peduoviridae</taxon>
        <taxon>Maltschvirus</taxon>
        <taxon>Maltschvirus maltsch</taxon>
    </lineage>
</organism>
<dbReference type="SUPFAM" id="SSF47090">
    <property type="entry name" value="PGBD-like"/>
    <property type="match status" value="1"/>
</dbReference>
<evidence type="ECO:0000259" key="1">
    <source>
        <dbReference type="Pfam" id="PF01471"/>
    </source>
</evidence>
<dbReference type="InterPro" id="IPR052354">
    <property type="entry name" value="Cell_Wall_Dynamics_Protein"/>
</dbReference>
<dbReference type="InterPro" id="IPR036365">
    <property type="entry name" value="PGBD-like_sf"/>
</dbReference>
<protein>
    <submittedName>
        <fullName evidence="2">COG3179 Predicted chitinase</fullName>
    </submittedName>
</protein>
<dbReference type="SUPFAM" id="SSF53955">
    <property type="entry name" value="Lysozyme-like"/>
    <property type="match status" value="1"/>
</dbReference>
<reference evidence="2" key="1">
    <citation type="submission" date="2020-04" db="EMBL/GenBank/DDBJ databases">
        <authorList>
            <person name="Chiriac C."/>
            <person name="Salcher M."/>
            <person name="Ghai R."/>
            <person name="Kavagutti S V."/>
        </authorList>
    </citation>
    <scope>NUCLEOTIDE SEQUENCE</scope>
</reference>
<dbReference type="Gene3D" id="1.10.101.10">
    <property type="entry name" value="PGBD-like superfamily/PGBD"/>
    <property type="match status" value="1"/>
</dbReference>
<name>A0A6J5P4I7_9CAUD</name>
<dbReference type="Pfam" id="PF01471">
    <property type="entry name" value="PG_binding_1"/>
    <property type="match status" value="1"/>
</dbReference>
<accession>A0A6J5P4I7</accession>
<sequence>MILTKDRIIHILHGNADAGTWADAALEILPKYEINTPNRIAGFFAQCGHESMNFTALSENLNYRAETLEKLFSKYFSKAGRDAAAYAKQPEKIANVIYASRMGNGDTASGDGYRFRGRGVIQLTGRDNYTAFGKTIGLTAEEVIDYVQTKKGALESACWYWNSRKINIACDEGDIVKMTKLVNGGTIGLEDRRKHYEQALAVLGGAVPAPITHAEAIPGVLKKGSTGENVKRLQAELGLEGDGVFGPGTEAAVKKWQAANGLAADGIVGPKTLAKLLA</sequence>
<proteinExistence type="predicted"/>
<dbReference type="Gene3D" id="1.10.530.10">
    <property type="match status" value="1"/>
</dbReference>
<feature type="domain" description="Peptidoglycan binding-like" evidence="1">
    <location>
        <begin position="228"/>
        <end position="276"/>
    </location>
</feature>
<gene>
    <name evidence="2" type="ORF">UFOVP847_14</name>
</gene>
<dbReference type="InterPro" id="IPR002477">
    <property type="entry name" value="Peptidoglycan-bd-like"/>
</dbReference>